<feature type="transmembrane region" description="Helical" evidence="2">
    <location>
        <begin position="175"/>
        <end position="192"/>
    </location>
</feature>
<evidence type="ECO:0000256" key="1">
    <source>
        <dbReference type="SAM" id="MobiDB-lite"/>
    </source>
</evidence>
<proteinExistence type="predicted"/>
<feature type="transmembrane region" description="Helical" evidence="2">
    <location>
        <begin position="267"/>
        <end position="292"/>
    </location>
</feature>
<feature type="region of interest" description="Disordered" evidence="1">
    <location>
        <begin position="108"/>
        <end position="127"/>
    </location>
</feature>
<feature type="transmembrane region" description="Helical" evidence="2">
    <location>
        <begin position="204"/>
        <end position="220"/>
    </location>
</feature>
<feature type="transmembrane region" description="Helical" evidence="2">
    <location>
        <begin position="298"/>
        <end position="317"/>
    </location>
</feature>
<keyword evidence="2" id="KW-0812">Transmembrane</keyword>
<keyword evidence="4" id="KW-1185">Reference proteome</keyword>
<accession>A0ABW2ACZ7</accession>
<reference evidence="4" key="1">
    <citation type="journal article" date="2019" name="Int. J. Syst. Evol. Microbiol.">
        <title>The Global Catalogue of Microorganisms (GCM) 10K type strain sequencing project: providing services to taxonomists for standard genome sequencing and annotation.</title>
        <authorList>
            <consortium name="The Broad Institute Genomics Platform"/>
            <consortium name="The Broad Institute Genome Sequencing Center for Infectious Disease"/>
            <person name="Wu L."/>
            <person name="Ma J."/>
        </authorList>
    </citation>
    <scope>NUCLEOTIDE SEQUENCE [LARGE SCALE GENOMIC DNA]</scope>
    <source>
        <strain evidence="4">CCUG 58127</strain>
    </source>
</reference>
<keyword evidence="2" id="KW-0472">Membrane</keyword>
<evidence type="ECO:0000313" key="3">
    <source>
        <dbReference type="EMBL" id="MFC6704661.1"/>
    </source>
</evidence>
<dbReference type="Proteomes" id="UP001596298">
    <property type="component" value="Unassembled WGS sequence"/>
</dbReference>
<keyword evidence="2" id="KW-1133">Transmembrane helix</keyword>
<dbReference type="RefSeq" id="WP_382399099.1">
    <property type="nucleotide sequence ID" value="NZ_JBHSWH010000001.1"/>
</dbReference>
<feature type="transmembrane region" description="Helical" evidence="2">
    <location>
        <begin position="54"/>
        <end position="81"/>
    </location>
</feature>
<feature type="transmembrane region" description="Helical" evidence="2">
    <location>
        <begin position="144"/>
        <end position="163"/>
    </location>
</feature>
<comment type="caution">
    <text evidence="3">The sequence shown here is derived from an EMBL/GenBank/DDBJ whole genome shotgun (WGS) entry which is preliminary data.</text>
</comment>
<name>A0ABW2ACZ7_9MICO</name>
<gene>
    <name evidence="3" type="ORF">ACFQDH_05085</name>
</gene>
<organism evidence="3 4">
    <name type="scientific">Flexivirga alba</name>
    <dbReference type="NCBI Taxonomy" id="702742"/>
    <lineage>
        <taxon>Bacteria</taxon>
        <taxon>Bacillati</taxon>
        <taxon>Actinomycetota</taxon>
        <taxon>Actinomycetes</taxon>
        <taxon>Micrococcales</taxon>
        <taxon>Dermacoccaceae</taxon>
        <taxon>Flexivirga</taxon>
    </lineage>
</organism>
<feature type="transmembrane region" description="Helical" evidence="2">
    <location>
        <begin position="240"/>
        <end position="260"/>
    </location>
</feature>
<evidence type="ECO:0008006" key="5">
    <source>
        <dbReference type="Google" id="ProtNLM"/>
    </source>
</evidence>
<evidence type="ECO:0000256" key="2">
    <source>
        <dbReference type="SAM" id="Phobius"/>
    </source>
</evidence>
<evidence type="ECO:0000313" key="4">
    <source>
        <dbReference type="Proteomes" id="UP001596298"/>
    </source>
</evidence>
<protein>
    <recommendedName>
        <fullName evidence="5">Magnesium transporter NIPA</fullName>
    </recommendedName>
</protein>
<sequence>MLWLVLLLACVAAFTFALSAMLEQRAAAQATRTHSLGTVHGFSAFLRALVRRKLWLTGFVINNVGFLIQAAALHLGSVALVQPVMVSQVLFALLLTGVGLAGPRGTGPRDAPSSLLGHHKTGPRDAPSSLLGHHARLRPSAKDWVFVLCICAGLIVLLSVSGAAPLHGTPDRTQVVWVLLAMAASVVTLVAVARGQRDPRATSLLLAIAAGVCFAGNAVLTKLTTEDLFGPGILHTALDWPGYSLAVATASGLLIEQAAFANGSLPWAVAAMSITNPVISYLAGIFGFHVTAPHTPGALAAVSVTAVLIGIGISGLAHSPLTRTESTASSQVAVS</sequence>
<dbReference type="PANTHER" id="PTHR40761">
    <property type="entry name" value="CONSERVED INTEGRAL MEMBRANE ALANINE VALINE AND LEUCINE RICH PROTEIN-RELATED"/>
    <property type="match status" value="1"/>
</dbReference>
<dbReference type="PANTHER" id="PTHR40761:SF1">
    <property type="entry name" value="CONSERVED INTEGRAL MEMBRANE ALANINE VALINE AND LEUCINE RICH PROTEIN-RELATED"/>
    <property type="match status" value="1"/>
</dbReference>
<dbReference type="EMBL" id="JBHSWH010000001">
    <property type="protein sequence ID" value="MFC6704661.1"/>
    <property type="molecule type" value="Genomic_DNA"/>
</dbReference>